<proteinExistence type="predicted"/>
<feature type="region of interest" description="Disordered" evidence="4">
    <location>
        <begin position="1044"/>
        <end position="1068"/>
    </location>
</feature>
<organism evidence="6 7">
    <name type="scientific">Mesorhizobium tamadayense</name>
    <dbReference type="NCBI Taxonomy" id="425306"/>
    <lineage>
        <taxon>Bacteria</taxon>
        <taxon>Pseudomonadati</taxon>
        <taxon>Pseudomonadota</taxon>
        <taxon>Alphaproteobacteria</taxon>
        <taxon>Hyphomicrobiales</taxon>
        <taxon>Phyllobacteriaceae</taxon>
        <taxon>Mesorhizobium</taxon>
    </lineage>
</organism>
<name>A0A3P3F7C7_9HYPH</name>
<evidence type="ECO:0000259" key="5">
    <source>
        <dbReference type="PROSITE" id="PS50600"/>
    </source>
</evidence>
<sequence length="1331" mass="143244">MDFTSTKRVHGQSNRAGLQDSSRAAPSAGAAAFERQLSEIANPAGGGGAMPAGSAPQPTNFLRRLSKRPLHFRDEDFILSLEEALIKGNASERTAKNNVSTLLRFGHWLFANNKDPIKDRLDHGSLTEDARTFIGKGDPARLLTAIDHLRTSQSTGGTVAIRGRAELTPHPEDVALIDEYKNEAATNTGDTNATALRSFSDYLRQNNKKGIAGRLSDGALDGDVKGYKEDAGGHRNIGAALAHLRRLHAGAKDWPKELAATHDQDARLDLMEKPGPSSSALRPARSTRLRRQQPPLHPQDASLILGLEEALINGNAAEHTVKNYVRSLLSFGHWLFANNKDPIKDRLDHGSLTEDARKFIGNGDSVKLFTAIGHLRTSQSTGGLVWIAGRAELTPHPADAALIKEYRKEAATHIGSTNATALRSFSDYLRQNNKKGIAGRLSGEALDGDVKGFKEEVGGHRNISSALAHLRKSDAGAKAMELEPRVPVVPNPEDAALMEPRRVGEVIAQHSASHEAGSWPKELQGQQDNQPAPSFFIAPGKLPAGLDTLNSIGAGAFGASGSRQAGVQAAARPLLAVSEEQIRRSPGAVDRGNLLPTEWVIINNEHSTALLRPAKRQRNLNAPPAVAIQQQLSEIGNLGSRMPMQPSTYQMGALPMEGPPVMRGRESEYIPRLHSETSGIGGATAQHSAPHDAIALPFVVPMEDYHQDLLWGGVDKAGPLPSLGSSASPHQPPDSAGAVHPLNWRHDHQSAADELAGSNVLPRRQHGGFEAMVHQNPPTPFELNAWVPAPDFPPLFTGPVPGRYQGARQPGSPQELSPVPASSDDEGLAWLSEELVHRRMQEPASLSTARAQDLHPGFEALVDPDPAELGYNAHFAPAPSARAPSDTYGGLQSFVDLNVPTPSDLRDDAHSAPVRPRGQILDETEWQPMMQGTGSAAVPGAGGHGDVRLIHRGRLSPMSEAAPAAPARAPSDTYGGLQSFVDLNVPTPSDLRDDAHSAPVRPRGQILDETEWQPMMQGTGSAAVPGAGGHGDVRLIHRGRLSPMSETAAAAPARAPQPASPVTSRLPGTYRGLPVVDLTRPTTSSSDAQIGALGPTVSSNVPKGSMLGAAEWLSDAHIQRDYDLLEVQLRGINPTLAARTRLVDPSVSHLLRHMKRAGDTLQSIYNQKDAPADFLFLPVNNGTLTSPGTHWSLLLVDRRNRERPVAYHYDSLRREGYNDVPARQLAGLLNANLSPAPMARQSNHYDCGVFVLEGTWALVGRLVEGQRPDREPLPLDNLVADRQALQGRLRGRLPHEEELRQLLDDEPASPPMMAFEPGELRQLLEDECGFR</sequence>
<protein>
    <recommendedName>
        <fullName evidence="5">Ubiquitin-like protease family profile domain-containing protein</fullName>
    </recommendedName>
</protein>
<evidence type="ECO:0000256" key="3">
    <source>
        <dbReference type="ARBA" id="ARBA00022807"/>
    </source>
</evidence>
<dbReference type="Proteomes" id="UP000273786">
    <property type="component" value="Unassembled WGS sequence"/>
</dbReference>
<evidence type="ECO:0000256" key="4">
    <source>
        <dbReference type="SAM" id="MobiDB-lite"/>
    </source>
</evidence>
<evidence type="ECO:0000313" key="6">
    <source>
        <dbReference type="EMBL" id="RRH94524.1"/>
    </source>
</evidence>
<reference evidence="6 7" key="1">
    <citation type="submission" date="2018-11" db="EMBL/GenBank/DDBJ databases">
        <title>the genome of Mesorhizobium tamadayense DSM 28320.</title>
        <authorList>
            <person name="Gao J."/>
        </authorList>
    </citation>
    <scope>NUCLEOTIDE SEQUENCE [LARGE SCALE GENOMIC DNA]</scope>
    <source>
        <strain evidence="6 7">DSM 28320</strain>
    </source>
</reference>
<feature type="region of interest" description="Disordered" evidence="4">
    <location>
        <begin position="41"/>
        <end position="60"/>
    </location>
</feature>
<dbReference type="GO" id="GO:0000338">
    <property type="term" value="P:protein deneddylation"/>
    <property type="evidence" value="ECO:0007669"/>
    <property type="project" value="TreeGrafter"/>
</dbReference>
<comment type="caution">
    <text evidence="6">The sequence shown here is derived from an EMBL/GenBank/DDBJ whole genome shotgun (WGS) entry which is preliminary data.</text>
</comment>
<evidence type="ECO:0000256" key="1">
    <source>
        <dbReference type="ARBA" id="ARBA00022670"/>
    </source>
</evidence>
<evidence type="ECO:0000256" key="2">
    <source>
        <dbReference type="ARBA" id="ARBA00022801"/>
    </source>
</evidence>
<dbReference type="InterPro" id="IPR038765">
    <property type="entry name" value="Papain-like_cys_pep_sf"/>
</dbReference>
<dbReference type="EMBL" id="RQXT01000042">
    <property type="protein sequence ID" value="RRH94524.1"/>
    <property type="molecule type" value="Genomic_DNA"/>
</dbReference>
<feature type="region of interest" description="Disordered" evidence="4">
    <location>
        <begin position="269"/>
        <end position="297"/>
    </location>
</feature>
<keyword evidence="3" id="KW-0788">Thiol protease</keyword>
<feature type="compositionally biased region" description="Low complexity" evidence="4">
    <location>
        <begin position="961"/>
        <end position="970"/>
    </location>
</feature>
<accession>A0A3P3F7C7</accession>
<dbReference type="PANTHER" id="PTHR46468:SF1">
    <property type="entry name" value="SENTRIN-SPECIFIC PROTEASE 8"/>
    <property type="match status" value="1"/>
</dbReference>
<evidence type="ECO:0000313" key="7">
    <source>
        <dbReference type="Proteomes" id="UP000273786"/>
    </source>
</evidence>
<gene>
    <name evidence="6" type="ORF">EH240_27050</name>
</gene>
<dbReference type="RefSeq" id="WP_125004343.1">
    <property type="nucleotide sequence ID" value="NZ_RQXT01000042.1"/>
</dbReference>
<dbReference type="GO" id="GO:0008234">
    <property type="term" value="F:cysteine-type peptidase activity"/>
    <property type="evidence" value="ECO:0007669"/>
    <property type="project" value="UniProtKB-KW"/>
</dbReference>
<dbReference type="SUPFAM" id="SSF54001">
    <property type="entry name" value="Cysteine proteinases"/>
    <property type="match status" value="1"/>
</dbReference>
<dbReference type="PANTHER" id="PTHR46468">
    <property type="entry name" value="SENTRIN-SPECIFIC PROTEASE 8"/>
    <property type="match status" value="1"/>
</dbReference>
<feature type="compositionally biased region" description="Low complexity" evidence="4">
    <location>
        <begin position="1048"/>
        <end position="1061"/>
    </location>
</feature>
<dbReference type="InterPro" id="IPR044613">
    <property type="entry name" value="Nep1/2-like"/>
</dbReference>
<keyword evidence="7" id="KW-1185">Reference proteome</keyword>
<feature type="region of interest" description="Disordered" evidence="4">
    <location>
        <begin position="721"/>
        <end position="741"/>
    </location>
</feature>
<feature type="region of interest" description="Disordered" evidence="4">
    <location>
        <begin position="959"/>
        <end position="1000"/>
    </location>
</feature>
<feature type="compositionally biased region" description="Polar residues" evidence="4">
    <location>
        <begin position="1"/>
        <end position="20"/>
    </location>
</feature>
<dbReference type="Gene3D" id="3.40.395.10">
    <property type="entry name" value="Adenoviral Proteinase, Chain A"/>
    <property type="match status" value="1"/>
</dbReference>
<dbReference type="InterPro" id="IPR003653">
    <property type="entry name" value="Peptidase_C48_C"/>
</dbReference>
<dbReference type="PROSITE" id="PS50600">
    <property type="entry name" value="ULP_PROTEASE"/>
    <property type="match status" value="1"/>
</dbReference>
<dbReference type="Pfam" id="PF02902">
    <property type="entry name" value="Peptidase_C48"/>
    <property type="match status" value="1"/>
</dbReference>
<feature type="region of interest" description="Disordered" evidence="4">
    <location>
        <begin position="803"/>
        <end position="824"/>
    </location>
</feature>
<dbReference type="GO" id="GO:0006508">
    <property type="term" value="P:proteolysis"/>
    <property type="evidence" value="ECO:0007669"/>
    <property type="project" value="UniProtKB-KW"/>
</dbReference>
<feature type="region of interest" description="Disordered" evidence="4">
    <location>
        <begin position="1"/>
        <end position="31"/>
    </location>
</feature>
<keyword evidence="2" id="KW-0378">Hydrolase</keyword>
<feature type="domain" description="Ubiquitin-like protease family profile" evidence="5">
    <location>
        <begin position="1097"/>
        <end position="1258"/>
    </location>
</feature>
<dbReference type="GO" id="GO:0019784">
    <property type="term" value="F:deNEDDylase activity"/>
    <property type="evidence" value="ECO:0007669"/>
    <property type="project" value="InterPro"/>
</dbReference>
<keyword evidence="1" id="KW-0645">Protease</keyword>
<dbReference type="OrthoDB" id="8283706at2"/>
<feature type="compositionally biased region" description="Low complexity" evidence="4">
    <location>
        <begin position="21"/>
        <end position="31"/>
    </location>
</feature>